<keyword evidence="3" id="KW-1185">Reference proteome</keyword>
<accession>A0A060ZHQ6</accession>
<organism evidence="1">
    <name type="scientific">Streptomyces iranensis</name>
    <dbReference type="NCBI Taxonomy" id="576784"/>
    <lineage>
        <taxon>Bacteria</taxon>
        <taxon>Bacillati</taxon>
        <taxon>Actinomycetota</taxon>
        <taxon>Actinomycetes</taxon>
        <taxon>Kitasatosporales</taxon>
        <taxon>Streptomycetaceae</taxon>
        <taxon>Streptomyces</taxon>
        <taxon>Streptomyces violaceusniger group</taxon>
    </lineage>
</organism>
<dbReference type="EMBL" id="LK022848">
    <property type="protein sequence ID" value="CDR05523.1"/>
    <property type="molecule type" value="Genomic_DNA"/>
</dbReference>
<proteinExistence type="predicted"/>
<name>A0A060ZHQ6_9ACTN</name>
<evidence type="ECO:0000313" key="2">
    <source>
        <dbReference type="EMBL" id="MBP2061208.1"/>
    </source>
</evidence>
<gene>
    <name evidence="2" type="ORF">J2Z30_002216</name>
    <name evidence="1" type="ORF">SIRAN2470</name>
</gene>
<dbReference type="EMBL" id="JAGGLR010000005">
    <property type="protein sequence ID" value="MBP2061208.1"/>
    <property type="molecule type" value="Genomic_DNA"/>
</dbReference>
<protein>
    <submittedName>
        <fullName evidence="1">Uncharacterized protein</fullName>
    </submittedName>
</protein>
<sequence>MPRPYKVFQAILVMTLTVAYAVPIMMDILRFMI</sequence>
<evidence type="ECO:0000313" key="1">
    <source>
        <dbReference type="EMBL" id="CDR05523.1"/>
    </source>
</evidence>
<dbReference type="HOGENOM" id="CLU_3384051_0_0_11"/>
<dbReference type="AlphaFoldDB" id="A0A060ZHQ6"/>
<reference evidence="1" key="1">
    <citation type="submission" date="2014-05" db="EMBL/GenBank/DDBJ databases">
        <authorList>
            <person name="Horn Fabian"/>
        </authorList>
    </citation>
    <scope>NUCLEOTIDE SEQUENCE</scope>
</reference>
<evidence type="ECO:0000313" key="3">
    <source>
        <dbReference type="Proteomes" id="UP000756710"/>
    </source>
</evidence>
<dbReference type="Proteomes" id="UP000756710">
    <property type="component" value="Unassembled WGS sequence"/>
</dbReference>
<reference evidence="2 3" key="2">
    <citation type="submission" date="2021-03" db="EMBL/GenBank/DDBJ databases">
        <title>Genomic Encyclopedia of Type Strains, Phase IV (KMG-IV): sequencing the most valuable type-strain genomes for metagenomic binning, comparative biology and taxonomic classification.</title>
        <authorList>
            <person name="Goeker M."/>
        </authorList>
    </citation>
    <scope>NUCLEOTIDE SEQUENCE [LARGE SCALE GENOMIC DNA]</scope>
    <source>
        <strain evidence="2 3">DSM 41954</strain>
    </source>
</reference>